<dbReference type="Proteomes" id="UP000694228">
    <property type="component" value="Chromosome"/>
</dbReference>
<dbReference type="OrthoDB" id="114841at2157"/>
<protein>
    <submittedName>
        <fullName evidence="1">Uncharacterized protein</fullName>
    </submittedName>
</protein>
<evidence type="ECO:0000313" key="2">
    <source>
        <dbReference type="Proteomes" id="UP000694228"/>
    </source>
</evidence>
<accession>A0A8F5VMY9</accession>
<evidence type="ECO:0000313" key="1">
    <source>
        <dbReference type="EMBL" id="QXO96047.1"/>
    </source>
</evidence>
<dbReference type="EMBL" id="CP077107">
    <property type="protein sequence ID" value="QXO96047.1"/>
    <property type="molecule type" value="Genomic_DNA"/>
</dbReference>
<dbReference type="AlphaFoldDB" id="A0A8F5VMY9"/>
<organism evidence="1 2">
    <name type="scientific">Methanospirillum hungatei</name>
    <dbReference type="NCBI Taxonomy" id="2203"/>
    <lineage>
        <taxon>Archaea</taxon>
        <taxon>Methanobacteriati</taxon>
        <taxon>Methanobacteriota</taxon>
        <taxon>Stenosarchaea group</taxon>
        <taxon>Methanomicrobia</taxon>
        <taxon>Methanomicrobiales</taxon>
        <taxon>Methanospirillaceae</taxon>
        <taxon>Methanospirillum</taxon>
    </lineage>
</organism>
<proteinExistence type="predicted"/>
<name>A0A8F5VMY9_METHU</name>
<reference evidence="1 2" key="1">
    <citation type="submission" date="2021-06" db="EMBL/GenBank/DDBJ databases">
        <title>Complete genome sequence of the secondary alcohol utilizing methanogen Methanospirillum hungatei strain GP1.</title>
        <authorList>
            <person name="Day L.A."/>
            <person name="Costa K.C."/>
        </authorList>
    </citation>
    <scope>NUCLEOTIDE SEQUENCE [LARGE SCALE GENOMIC DNA]</scope>
    <source>
        <strain evidence="1 2">GP1</strain>
    </source>
</reference>
<sequence length="160" mass="17860">MPFLAIVYPPEVDRAFQKELQIQIEALAPDIEGRFVDIVEITQNVISDLGIETIITELSDPDNSENAKTDLGRMWIEEIKSAVRNASSVSSEGKPVIIIDGITALFPAAGPFMLMQSLWNDEQAKLNCPIIVPIPGMVTGPRNYRFLNRIDELMYRGDLL</sequence>
<gene>
    <name evidence="1" type="ORF">KSK55_06670</name>
</gene>